<feature type="transmembrane region" description="Helical" evidence="8">
    <location>
        <begin position="366"/>
        <end position="389"/>
    </location>
</feature>
<evidence type="ECO:0000256" key="2">
    <source>
        <dbReference type="ARBA" id="ARBA00022475"/>
    </source>
</evidence>
<evidence type="ECO:0000256" key="3">
    <source>
        <dbReference type="ARBA" id="ARBA00022679"/>
    </source>
</evidence>
<evidence type="ECO:0000313" key="9">
    <source>
        <dbReference type="EMBL" id="MDK4325345.1"/>
    </source>
</evidence>
<evidence type="ECO:0000256" key="7">
    <source>
        <dbReference type="ARBA" id="ARBA00024033"/>
    </source>
</evidence>
<evidence type="ECO:0000256" key="1">
    <source>
        <dbReference type="ARBA" id="ARBA00004651"/>
    </source>
</evidence>
<comment type="caution">
    <text evidence="9">The sequence shown here is derived from an EMBL/GenBank/DDBJ whole genome shotgun (WGS) entry which is preliminary data.</text>
</comment>
<feature type="transmembrane region" description="Helical" evidence="8">
    <location>
        <begin position="168"/>
        <end position="187"/>
    </location>
</feature>
<feature type="transmembrane region" description="Helical" evidence="8">
    <location>
        <begin position="95"/>
        <end position="117"/>
    </location>
</feature>
<feature type="transmembrane region" description="Helical" evidence="8">
    <location>
        <begin position="258"/>
        <end position="281"/>
    </location>
</feature>
<comment type="subcellular location">
    <subcellularLocation>
        <location evidence="1">Cell membrane</location>
        <topology evidence="1">Multi-pass membrane protein</topology>
    </subcellularLocation>
</comment>
<comment type="similarity">
    <text evidence="7">Belongs to the glycosyltransferase 87 family.</text>
</comment>
<dbReference type="EMBL" id="JASNVP010000002">
    <property type="protein sequence ID" value="MDK4325345.1"/>
    <property type="molecule type" value="Genomic_DNA"/>
</dbReference>
<keyword evidence="9" id="KW-0328">Glycosyltransferase</keyword>
<evidence type="ECO:0000256" key="4">
    <source>
        <dbReference type="ARBA" id="ARBA00022692"/>
    </source>
</evidence>
<dbReference type="AlphaFoldDB" id="A0AAP4F6C8"/>
<evidence type="ECO:0000256" key="8">
    <source>
        <dbReference type="SAM" id="Phobius"/>
    </source>
</evidence>
<gene>
    <name evidence="9" type="ORF">QPX54_02265</name>
</gene>
<organism evidence="9 10">
    <name type="scientific">Corynebacterium propinquum</name>
    <dbReference type="NCBI Taxonomy" id="43769"/>
    <lineage>
        <taxon>Bacteria</taxon>
        <taxon>Bacillati</taxon>
        <taxon>Actinomycetota</taxon>
        <taxon>Actinomycetes</taxon>
        <taxon>Mycobacteriales</taxon>
        <taxon>Corynebacteriaceae</taxon>
        <taxon>Corynebacterium</taxon>
    </lineage>
</organism>
<dbReference type="GO" id="GO:0005886">
    <property type="term" value="C:plasma membrane"/>
    <property type="evidence" value="ECO:0007669"/>
    <property type="project" value="UniProtKB-SubCell"/>
</dbReference>
<evidence type="ECO:0000313" key="10">
    <source>
        <dbReference type="Proteomes" id="UP001226160"/>
    </source>
</evidence>
<keyword evidence="4 8" id="KW-0812">Transmembrane</keyword>
<protein>
    <submittedName>
        <fullName evidence="9">Glycosyltransferase family 87 protein</fullName>
        <ecNumber evidence="9">2.4.-.-</ecNumber>
    </submittedName>
</protein>
<accession>A0AAP4F6C8</accession>
<keyword evidence="5 8" id="KW-1133">Transmembrane helix</keyword>
<feature type="transmembrane region" description="Helical" evidence="8">
    <location>
        <begin position="328"/>
        <end position="346"/>
    </location>
</feature>
<name>A0AAP4F6C8_9CORY</name>
<evidence type="ECO:0000256" key="6">
    <source>
        <dbReference type="ARBA" id="ARBA00023136"/>
    </source>
</evidence>
<sequence length="415" mass="46085">MNIVGTSQVTARRAQAFLWPLAIMLGIQLVIVESLNGAVTDDFTTVYSALQRFIHGENVYAQVYHHTDPLYLYNPGATLLLAPLGFIEPAGFARALFIVANATAIVASLAILTRIFGYSLRGPVFPLCIAVATMTEAVRNTLIFSNINGILLLALTAYLWCLTQKQPWARWVGGVIIGLAILIKPQFAPLLFLPLVMRWWPTIIIGIGVPVGLNLVAWPLIPGAQEYRSELVPHLRQTRDFANSSLPGLAEYFDMPNWLYYPVWLFFAGLAGIAVLALLSLRKTDHLLWIATTAGVLFCGVFFLSSLGQMYYSMLLFPMIFSCTRGRSVFHLWPSWLAAIMFLFPLSWTMTWTGDRSAPIGTWMNYFSATVGWGLLLLTTATCSVAWFLHDKKHDVPTPNAQDPNPDTAIANRPT</sequence>
<reference evidence="9" key="1">
    <citation type="submission" date="2023-05" db="EMBL/GenBank/DDBJ databases">
        <title>Metabolic capabilities are highly conserved among human nasal-associated Corynebacterium species in pangenomic analyses.</title>
        <authorList>
            <person name="Tran T.H."/>
            <person name="Roberts A.Q."/>
            <person name="Escapa I.F."/>
            <person name="Gao W."/>
            <person name="Conlan S."/>
            <person name="Kong H."/>
            <person name="Segre J.A."/>
            <person name="Kelly M.S."/>
            <person name="Lemon K.P."/>
        </authorList>
    </citation>
    <scope>NUCLEOTIDE SEQUENCE</scope>
    <source>
        <strain evidence="9">KPL2654</strain>
    </source>
</reference>
<feature type="transmembrane region" description="Helical" evidence="8">
    <location>
        <begin position="142"/>
        <end position="161"/>
    </location>
</feature>
<feature type="transmembrane region" description="Helical" evidence="8">
    <location>
        <begin position="199"/>
        <end position="221"/>
    </location>
</feature>
<dbReference type="Proteomes" id="UP001226160">
    <property type="component" value="Unassembled WGS sequence"/>
</dbReference>
<feature type="transmembrane region" description="Helical" evidence="8">
    <location>
        <begin position="16"/>
        <end position="35"/>
    </location>
</feature>
<dbReference type="GO" id="GO:0016758">
    <property type="term" value="F:hexosyltransferase activity"/>
    <property type="evidence" value="ECO:0007669"/>
    <property type="project" value="InterPro"/>
</dbReference>
<dbReference type="Pfam" id="PF09594">
    <property type="entry name" value="GT87"/>
    <property type="match status" value="1"/>
</dbReference>
<dbReference type="RefSeq" id="WP_249605863.1">
    <property type="nucleotide sequence ID" value="NZ_CP091865.1"/>
</dbReference>
<keyword evidence="3 9" id="KW-0808">Transferase</keyword>
<evidence type="ECO:0000256" key="5">
    <source>
        <dbReference type="ARBA" id="ARBA00022989"/>
    </source>
</evidence>
<feature type="transmembrane region" description="Helical" evidence="8">
    <location>
        <begin position="287"/>
        <end position="307"/>
    </location>
</feature>
<dbReference type="EC" id="2.4.-.-" evidence="9"/>
<keyword evidence="6 8" id="KW-0472">Membrane</keyword>
<dbReference type="InterPro" id="IPR018584">
    <property type="entry name" value="GT87"/>
</dbReference>
<proteinExistence type="inferred from homology"/>
<keyword evidence="2" id="KW-1003">Cell membrane</keyword>